<gene>
    <name evidence="2" type="ORF">KDA27_00005</name>
</gene>
<dbReference type="EMBL" id="JAGQHS010000001">
    <property type="protein sequence ID" value="MCA9754153.1"/>
    <property type="molecule type" value="Genomic_DNA"/>
</dbReference>
<reference evidence="2" key="2">
    <citation type="journal article" date="2021" name="Microbiome">
        <title>Successional dynamics and alternative stable states in a saline activated sludge microbial community over 9 years.</title>
        <authorList>
            <person name="Wang Y."/>
            <person name="Ye J."/>
            <person name="Ju F."/>
            <person name="Liu L."/>
            <person name="Boyd J.A."/>
            <person name="Deng Y."/>
            <person name="Parks D.H."/>
            <person name="Jiang X."/>
            <person name="Yin X."/>
            <person name="Woodcroft B.J."/>
            <person name="Tyson G.W."/>
            <person name="Hugenholtz P."/>
            <person name="Polz M.F."/>
            <person name="Zhang T."/>
        </authorList>
    </citation>
    <scope>NUCLEOTIDE SEQUENCE</scope>
    <source>
        <strain evidence="2">HKST-UBA02</strain>
    </source>
</reference>
<dbReference type="PROSITE" id="PS51658">
    <property type="entry name" value="BFN"/>
    <property type="match status" value="1"/>
</dbReference>
<organism evidence="2 3">
    <name type="scientific">Eiseniibacteriota bacterium</name>
    <dbReference type="NCBI Taxonomy" id="2212470"/>
    <lineage>
        <taxon>Bacteria</taxon>
        <taxon>Candidatus Eiseniibacteriota</taxon>
    </lineage>
</organism>
<evidence type="ECO:0000313" key="3">
    <source>
        <dbReference type="Proteomes" id="UP000739538"/>
    </source>
</evidence>
<dbReference type="Gene3D" id="3.10.690.10">
    <property type="entry name" value="Bifunctional nuclease domain"/>
    <property type="match status" value="1"/>
</dbReference>
<dbReference type="InterPro" id="IPR003729">
    <property type="entry name" value="Bi_nuclease_dom"/>
</dbReference>
<dbReference type="PANTHER" id="PTHR15160">
    <property type="entry name" value="VON HIPPEL-LINDAU PROTEIN"/>
    <property type="match status" value="1"/>
</dbReference>
<comment type="caution">
    <text evidence="2">The sequence shown here is derived from an EMBL/GenBank/DDBJ whole genome shotgun (WGS) entry which is preliminary data.</text>
</comment>
<dbReference type="Pfam" id="PF02577">
    <property type="entry name" value="BFN_dom"/>
    <property type="match status" value="1"/>
</dbReference>
<dbReference type="PANTHER" id="PTHR15160:SF1">
    <property type="entry name" value="VON HIPPEL-LINDAU DISEASE TUMOR SUPPRESSOR"/>
    <property type="match status" value="1"/>
</dbReference>
<protein>
    <submittedName>
        <fullName evidence="2">Bifunctional nuclease family protein</fullName>
    </submittedName>
</protein>
<evidence type="ECO:0000313" key="2">
    <source>
        <dbReference type="EMBL" id="MCA9754153.1"/>
    </source>
</evidence>
<dbReference type="AlphaFoldDB" id="A0A956N8C4"/>
<name>A0A956N8C4_UNCEI</name>
<dbReference type="SUPFAM" id="SSF103256">
    <property type="entry name" value="Hypothetical protein TM0160"/>
    <property type="match status" value="1"/>
</dbReference>
<feature type="domain" description="BFN" evidence="1">
    <location>
        <begin position="1"/>
        <end position="132"/>
    </location>
</feature>
<accession>A0A956N8C4</accession>
<dbReference type="InterPro" id="IPR036104">
    <property type="entry name" value="BFN_sf"/>
</dbReference>
<dbReference type="GO" id="GO:0004518">
    <property type="term" value="F:nuclease activity"/>
    <property type="evidence" value="ECO:0007669"/>
    <property type="project" value="InterPro"/>
</dbReference>
<dbReference type="Proteomes" id="UP000739538">
    <property type="component" value="Unassembled WGS sequence"/>
</dbReference>
<sequence>MIEVKVLHLALDEKNQFPVVILETLDRAKRLPIWIGPPEANAIAMELQKKRFQRPLTHDLIIAMFTGCGIKLPRVEIVDLRENTFFAKIYLEKDGELIAVDARPSDSLALALKAKAKVFVHPKLFTDELDRLVQPEPDEALLSEEERAERLKKFLEGISPTDFGRLEF</sequence>
<reference evidence="2" key="1">
    <citation type="submission" date="2020-04" db="EMBL/GenBank/DDBJ databases">
        <authorList>
            <person name="Zhang T."/>
        </authorList>
    </citation>
    <scope>NUCLEOTIDE SEQUENCE</scope>
    <source>
        <strain evidence="2">HKST-UBA02</strain>
    </source>
</reference>
<evidence type="ECO:0000259" key="1">
    <source>
        <dbReference type="PROSITE" id="PS51658"/>
    </source>
</evidence>
<proteinExistence type="predicted"/>